<accession>A0A0N7LQR4</accession>
<comment type="subcellular location">
    <subcellularLocation>
        <location evidence="7">Cell inner membrane</location>
        <topology evidence="7">Multi-pass membrane protein</topology>
    </subcellularLocation>
    <subcellularLocation>
        <location evidence="1">Cell membrane</location>
        <topology evidence="1">Multi-pass membrane protein</topology>
    </subcellularLocation>
</comment>
<feature type="transmembrane region" description="Helical" evidence="7">
    <location>
        <begin position="200"/>
        <end position="219"/>
    </location>
</feature>
<sequence>MTVKKRQTYYEINAGKCMGQFNLKNAKTTSVSTSIAAFTAVLLVSLFFGGAKAQQLPHSDPYRNSIAIASEANVDEDVLSRHVVALGAADLTNIADIWQRRVQTNLSKIAEGLTQLETAVDHQAPELVNQIKTINRQNIGDFQNYLITVNALERKGGSKEELEKHQGFIRGFVTELLLSYQWSVIAQLSKDWVLSGRGGFRALSGVFQAIMVLTVAFLLGGVLKRISSRRLHRRRNENEIAAVVIPNVIRWSILVLGFFVALWGLDVNLGITTAIFGGLGFLVVFMLQNFFQSVIGGLLLQATNPYSKGDTVSINHTIGTVVDVNVISTKLRTFDNRLVQIPNQSIWQGSMENLTKYRVRRVDLVFGIGYTDDIERAKATLAEMVGADKRCLRSPETRIFVGELGPSSVNVYCRPWVRTDDYWDVMWDLTEIGKTRLQNEGISIAFPQMDVHVHTKKSASSEVWPS</sequence>
<comment type="similarity">
    <text evidence="2 7">Belongs to the MscS (TC 1.A.23) family.</text>
</comment>
<organism evidence="10 11">
    <name type="scientific">Ruegeria atlantica</name>
    <dbReference type="NCBI Taxonomy" id="81569"/>
    <lineage>
        <taxon>Bacteria</taxon>
        <taxon>Pseudomonadati</taxon>
        <taxon>Pseudomonadota</taxon>
        <taxon>Alphaproteobacteria</taxon>
        <taxon>Rhodobacterales</taxon>
        <taxon>Roseobacteraceae</taxon>
        <taxon>Ruegeria</taxon>
    </lineage>
</organism>
<evidence type="ECO:0000256" key="1">
    <source>
        <dbReference type="ARBA" id="ARBA00004651"/>
    </source>
</evidence>
<dbReference type="RefSeq" id="WP_233493449.1">
    <property type="nucleotide sequence ID" value="NZ_CYPU01000043.1"/>
</dbReference>
<name>A0A0N7LQR4_9RHOB</name>
<keyword evidence="7" id="KW-0407">Ion channel</keyword>
<evidence type="ECO:0000256" key="7">
    <source>
        <dbReference type="RuleBase" id="RU369025"/>
    </source>
</evidence>
<dbReference type="GO" id="GO:0005886">
    <property type="term" value="C:plasma membrane"/>
    <property type="evidence" value="ECO:0007669"/>
    <property type="project" value="UniProtKB-SubCell"/>
</dbReference>
<gene>
    <name evidence="10" type="primary">mscS_2</name>
    <name evidence="10" type="ORF">RUA4292_02937</name>
</gene>
<keyword evidence="7" id="KW-0813">Transport</keyword>
<dbReference type="GO" id="GO:0008381">
    <property type="term" value="F:mechanosensitive monoatomic ion channel activity"/>
    <property type="evidence" value="ECO:0007669"/>
    <property type="project" value="InterPro"/>
</dbReference>
<dbReference type="SUPFAM" id="SSF82689">
    <property type="entry name" value="Mechanosensitive channel protein MscS (YggB), C-terminal domain"/>
    <property type="match status" value="1"/>
</dbReference>
<dbReference type="Proteomes" id="UP000050783">
    <property type="component" value="Unassembled WGS sequence"/>
</dbReference>
<keyword evidence="5 7" id="KW-1133">Transmembrane helix</keyword>
<feature type="transmembrane region" description="Helical" evidence="7">
    <location>
        <begin position="240"/>
        <end position="263"/>
    </location>
</feature>
<dbReference type="PANTHER" id="PTHR30221">
    <property type="entry name" value="SMALL-CONDUCTANCE MECHANOSENSITIVE CHANNEL"/>
    <property type="match status" value="1"/>
</dbReference>
<protein>
    <recommendedName>
        <fullName evidence="7">Small-conductance mechanosensitive channel</fullName>
    </recommendedName>
</protein>
<evidence type="ECO:0000256" key="2">
    <source>
        <dbReference type="ARBA" id="ARBA00008017"/>
    </source>
</evidence>
<evidence type="ECO:0000256" key="4">
    <source>
        <dbReference type="ARBA" id="ARBA00022692"/>
    </source>
</evidence>
<comment type="function">
    <text evidence="7">Mechanosensitive channel that participates in the regulation of osmotic pressure changes within the cell, opening in response to stretch forces in the membrane lipid bilayer, without the need for other proteins. Contributes to normal resistance to hypoosmotic shock. Forms an ion channel of 1.0 nanosiemens conductance with a slight preference for anions.</text>
</comment>
<dbReference type="Pfam" id="PF21082">
    <property type="entry name" value="MS_channel_3rd"/>
    <property type="match status" value="1"/>
</dbReference>
<keyword evidence="3" id="KW-1003">Cell membrane</keyword>
<dbReference type="EMBL" id="CYPU01000043">
    <property type="protein sequence ID" value="CUH48748.1"/>
    <property type="molecule type" value="Genomic_DNA"/>
</dbReference>
<feature type="transmembrane region" description="Helical" evidence="7">
    <location>
        <begin position="31"/>
        <end position="49"/>
    </location>
</feature>
<dbReference type="Pfam" id="PF00924">
    <property type="entry name" value="MS_channel_2nd"/>
    <property type="match status" value="1"/>
</dbReference>
<feature type="domain" description="Mechanosensitive ion channel MscS C-terminal" evidence="9">
    <location>
        <begin position="362"/>
        <end position="444"/>
    </location>
</feature>
<dbReference type="InterPro" id="IPR011066">
    <property type="entry name" value="MscS_channel_C_sf"/>
</dbReference>
<dbReference type="Gene3D" id="1.10.287.1260">
    <property type="match status" value="1"/>
</dbReference>
<dbReference type="GeneID" id="55494120"/>
<dbReference type="InterPro" id="IPR006685">
    <property type="entry name" value="MscS_channel_2nd"/>
</dbReference>
<dbReference type="InterPro" id="IPR023408">
    <property type="entry name" value="MscS_beta-dom_sf"/>
</dbReference>
<evidence type="ECO:0000256" key="6">
    <source>
        <dbReference type="ARBA" id="ARBA00023136"/>
    </source>
</evidence>
<dbReference type="Gene3D" id="2.30.30.60">
    <property type="match status" value="1"/>
</dbReference>
<reference evidence="10 11" key="1">
    <citation type="submission" date="2015-09" db="EMBL/GenBank/DDBJ databases">
        <authorList>
            <consortium name="Swine Surveillance"/>
        </authorList>
    </citation>
    <scope>NUCLEOTIDE SEQUENCE [LARGE SCALE GENOMIC DNA]</scope>
    <source>
        <strain evidence="10 11">CECT 4292</strain>
    </source>
</reference>
<evidence type="ECO:0000313" key="10">
    <source>
        <dbReference type="EMBL" id="CUH48748.1"/>
    </source>
</evidence>
<feature type="domain" description="Mechanosensitive ion channel MscS" evidence="8">
    <location>
        <begin position="290"/>
        <end position="356"/>
    </location>
</feature>
<keyword evidence="4 7" id="KW-0812">Transmembrane</keyword>
<keyword evidence="6 7" id="KW-0472">Membrane</keyword>
<dbReference type="PANTHER" id="PTHR30221:SF1">
    <property type="entry name" value="SMALL-CONDUCTANCE MECHANOSENSITIVE CHANNEL"/>
    <property type="match status" value="1"/>
</dbReference>
<dbReference type="Gene3D" id="3.30.70.100">
    <property type="match status" value="1"/>
</dbReference>
<keyword evidence="7" id="KW-0997">Cell inner membrane</keyword>
<dbReference type="InterPro" id="IPR049278">
    <property type="entry name" value="MS_channel_C"/>
</dbReference>
<evidence type="ECO:0000259" key="9">
    <source>
        <dbReference type="Pfam" id="PF21082"/>
    </source>
</evidence>
<evidence type="ECO:0000313" key="11">
    <source>
        <dbReference type="Proteomes" id="UP000050783"/>
    </source>
</evidence>
<dbReference type="InterPro" id="IPR045275">
    <property type="entry name" value="MscS_archaea/bacteria_type"/>
</dbReference>
<dbReference type="InterPro" id="IPR010920">
    <property type="entry name" value="LSM_dom_sf"/>
</dbReference>
<proteinExistence type="inferred from homology"/>
<feature type="transmembrane region" description="Helical" evidence="7">
    <location>
        <begin position="269"/>
        <end position="291"/>
    </location>
</feature>
<evidence type="ECO:0000256" key="5">
    <source>
        <dbReference type="ARBA" id="ARBA00022989"/>
    </source>
</evidence>
<evidence type="ECO:0000259" key="8">
    <source>
        <dbReference type="Pfam" id="PF00924"/>
    </source>
</evidence>
<dbReference type="AlphaFoldDB" id="A0A0N7LQR4"/>
<comment type="subunit">
    <text evidence="7">Homoheptamer.</text>
</comment>
<keyword evidence="7" id="KW-0406">Ion transport</keyword>
<evidence type="ECO:0000256" key="3">
    <source>
        <dbReference type="ARBA" id="ARBA00022475"/>
    </source>
</evidence>
<dbReference type="SUPFAM" id="SSF50182">
    <property type="entry name" value="Sm-like ribonucleoproteins"/>
    <property type="match status" value="1"/>
</dbReference>